<dbReference type="EMBL" id="JAAMPC010000013">
    <property type="protein sequence ID" value="KAG2267674.1"/>
    <property type="molecule type" value="Genomic_DNA"/>
</dbReference>
<comment type="subcellular location">
    <subcellularLocation>
        <location evidence="1">Nucleus</location>
    </subcellularLocation>
</comment>
<dbReference type="GO" id="GO:0000785">
    <property type="term" value="C:chromatin"/>
    <property type="evidence" value="ECO:0007669"/>
    <property type="project" value="TreeGrafter"/>
</dbReference>
<evidence type="ECO:0000256" key="1">
    <source>
        <dbReference type="ARBA" id="ARBA00004123"/>
    </source>
</evidence>
<reference evidence="5 6" key="1">
    <citation type="submission" date="2020-02" db="EMBL/GenBank/DDBJ databases">
        <authorList>
            <person name="Ma Q."/>
            <person name="Huang Y."/>
            <person name="Song X."/>
            <person name="Pei D."/>
        </authorList>
    </citation>
    <scope>NUCLEOTIDE SEQUENCE [LARGE SCALE GENOMIC DNA]</scope>
    <source>
        <strain evidence="5">Sxm20200214</strain>
        <tissue evidence="5">Leaf</tissue>
    </source>
</reference>
<accession>A0A8X7U731</accession>
<evidence type="ECO:0000256" key="3">
    <source>
        <dbReference type="ARBA" id="ARBA00022723"/>
    </source>
</evidence>
<gene>
    <name evidence="5" type="ORF">Bca52824_062229</name>
</gene>
<keyword evidence="3" id="KW-0479">Metal-binding</keyword>
<evidence type="ECO:0000256" key="4">
    <source>
        <dbReference type="ARBA" id="ARBA00023242"/>
    </source>
</evidence>
<dbReference type="GO" id="GO:0003712">
    <property type="term" value="F:transcription coregulator activity"/>
    <property type="evidence" value="ECO:0007669"/>
    <property type="project" value="TreeGrafter"/>
</dbReference>
<dbReference type="PANTHER" id="PTHR12549">
    <property type="entry name" value="JMJC DOMAIN-CONTAINING HISTONE DEMETHYLATION PROTEIN"/>
    <property type="match status" value="1"/>
</dbReference>
<evidence type="ECO:0000313" key="5">
    <source>
        <dbReference type="EMBL" id="KAG2267674.1"/>
    </source>
</evidence>
<dbReference type="GO" id="GO:0000118">
    <property type="term" value="C:histone deacetylase complex"/>
    <property type="evidence" value="ECO:0007669"/>
    <property type="project" value="TreeGrafter"/>
</dbReference>
<comment type="similarity">
    <text evidence="2">Belongs to the JARID1 histone demethylase family.</text>
</comment>
<dbReference type="GO" id="GO:0032454">
    <property type="term" value="F:histone H3K9 demethylase activity"/>
    <property type="evidence" value="ECO:0007669"/>
    <property type="project" value="InterPro"/>
</dbReference>
<dbReference type="Gene3D" id="2.60.120.650">
    <property type="entry name" value="Cupin"/>
    <property type="match status" value="1"/>
</dbReference>
<sequence>MDVPAGRPFQVRDLQLNAQVALDFLCPESVGELARLAEEIRCLPNDHEAKLQILEIGKGKISLYAASSAIKEVQKLILDPKKNWFHCCDYKRFGAELGFEDANLTKAVSNNLDKAIKQPQQNQLHLISQEFVQ</sequence>
<dbReference type="Proteomes" id="UP000886595">
    <property type="component" value="Unassembled WGS sequence"/>
</dbReference>
<evidence type="ECO:0000313" key="6">
    <source>
        <dbReference type="Proteomes" id="UP000886595"/>
    </source>
</evidence>
<keyword evidence="4" id="KW-0539">Nucleus</keyword>
<dbReference type="GO" id="GO:0046872">
    <property type="term" value="F:metal ion binding"/>
    <property type="evidence" value="ECO:0007669"/>
    <property type="project" value="UniProtKB-KW"/>
</dbReference>
<dbReference type="OrthoDB" id="1667110at2759"/>
<keyword evidence="6" id="KW-1185">Reference proteome</keyword>
<name>A0A8X7U731_BRACI</name>
<dbReference type="InterPro" id="IPR045109">
    <property type="entry name" value="LSDs-like"/>
</dbReference>
<proteinExistence type="inferred from homology"/>
<comment type="caution">
    <text evidence="5">The sequence shown here is derived from an EMBL/GenBank/DDBJ whole genome shotgun (WGS) entry which is preliminary data.</text>
</comment>
<organism evidence="5 6">
    <name type="scientific">Brassica carinata</name>
    <name type="common">Ethiopian mustard</name>
    <name type="synonym">Abyssinian cabbage</name>
    <dbReference type="NCBI Taxonomy" id="52824"/>
    <lineage>
        <taxon>Eukaryota</taxon>
        <taxon>Viridiplantae</taxon>
        <taxon>Streptophyta</taxon>
        <taxon>Embryophyta</taxon>
        <taxon>Tracheophyta</taxon>
        <taxon>Spermatophyta</taxon>
        <taxon>Magnoliopsida</taxon>
        <taxon>eudicotyledons</taxon>
        <taxon>Gunneridae</taxon>
        <taxon>Pentapetalae</taxon>
        <taxon>rosids</taxon>
        <taxon>malvids</taxon>
        <taxon>Brassicales</taxon>
        <taxon>Brassicaceae</taxon>
        <taxon>Brassiceae</taxon>
        <taxon>Brassica</taxon>
    </lineage>
</organism>
<dbReference type="GO" id="GO:0031490">
    <property type="term" value="F:chromatin DNA binding"/>
    <property type="evidence" value="ECO:0007669"/>
    <property type="project" value="TreeGrafter"/>
</dbReference>
<dbReference type="GO" id="GO:0006357">
    <property type="term" value="P:regulation of transcription by RNA polymerase II"/>
    <property type="evidence" value="ECO:0007669"/>
    <property type="project" value="TreeGrafter"/>
</dbReference>
<protein>
    <submittedName>
        <fullName evidence="5">Uncharacterized protein</fullName>
    </submittedName>
</protein>
<dbReference type="PANTHER" id="PTHR12549:SF17">
    <property type="entry name" value="E3 UBIQUITIN-PROTEIN LIGASE JMJ24"/>
    <property type="match status" value="1"/>
</dbReference>
<dbReference type="AlphaFoldDB" id="A0A8X7U731"/>
<evidence type="ECO:0000256" key="2">
    <source>
        <dbReference type="ARBA" id="ARBA00006801"/>
    </source>
</evidence>